<dbReference type="InterPro" id="IPR038610">
    <property type="entry name" value="FliK-like_C_sf"/>
</dbReference>
<feature type="compositionally biased region" description="Low complexity" evidence="1">
    <location>
        <begin position="53"/>
        <end position="65"/>
    </location>
</feature>
<dbReference type="InterPro" id="IPR021136">
    <property type="entry name" value="Flagellar_hook_control-like_C"/>
</dbReference>
<feature type="compositionally biased region" description="Gly residues" evidence="1">
    <location>
        <begin position="389"/>
        <end position="399"/>
    </location>
</feature>
<evidence type="ECO:0000256" key="1">
    <source>
        <dbReference type="SAM" id="MobiDB-lite"/>
    </source>
</evidence>
<proteinExistence type="predicted"/>
<reference evidence="4 5" key="1">
    <citation type="submission" date="2015-10" db="EMBL/GenBank/DDBJ databases">
        <title>The world's first case of liver abscess caused by Pannonibacter phragmitetus.</title>
        <authorList>
            <person name="Ming D."/>
            <person name="Wang M."/>
            <person name="Zhou Y."/>
            <person name="Jiang T."/>
            <person name="Hu S."/>
        </authorList>
    </citation>
    <scope>NUCLEOTIDE SEQUENCE [LARGE SCALE GENOMIC DNA]</scope>
    <source>
        <strain evidence="4 5">31801</strain>
    </source>
</reference>
<protein>
    <recommendedName>
        <fullName evidence="3">Flagellar hook-length control protein-like C-terminal domain-containing protein</fullName>
    </recommendedName>
</protein>
<feature type="domain" description="Flagellar hook-length control protein-like C-terminal" evidence="3">
    <location>
        <begin position="282"/>
        <end position="354"/>
    </location>
</feature>
<feature type="region of interest" description="Disordered" evidence="1">
    <location>
        <begin position="363"/>
        <end position="432"/>
    </location>
</feature>
<feature type="region of interest" description="Disordered" evidence="1">
    <location>
        <begin position="1"/>
        <end position="71"/>
    </location>
</feature>
<feature type="region of interest" description="Disordered" evidence="1">
    <location>
        <begin position="116"/>
        <end position="190"/>
    </location>
</feature>
<feature type="chain" id="PRO_5006842692" description="Flagellar hook-length control protein-like C-terminal domain-containing protein" evidence="2">
    <location>
        <begin position="18"/>
        <end position="432"/>
    </location>
</feature>
<dbReference type="STRING" id="121719.APZ00_04015"/>
<name>A0A0U3NYP2_9HYPH</name>
<dbReference type="AlphaFoldDB" id="A0A0U3NYP2"/>
<dbReference type="Gene3D" id="3.30.750.140">
    <property type="match status" value="1"/>
</dbReference>
<sequence>MAMIAATAAAPAVASQAAAGKSGAQEDAGNGFSDLMRKMTPKDGRQEKGGEQTPAPADGTTAGAPVQTQGETAVPDLLAGLFEVPVQPDTEDGATMPGNAASLMAALAQPDGAAAGQMPVSAAQTQPPVAHASAAAPQRAAAELAGPWTQAPQPGLPQGTPRGLPQPVSQPQAQQAMPSGPAMPTSEDLAGLDDAGLISRLIRPDGPANGEPVDDAGALRVAAGMGKVNVTREETHFAPSLRLSPAQQIGTAITSALTTPPQPDTARSDAAAAVFRVRPDAPAVKMLEIQLQPMELGTVKVTMKLSGDTVQVVMTASNPDTAELLKQDRQLLDQMMRATGHKADSITIQAAGDDRPAFQVTGAQAGQGTQGQASGDGRGGMAQGQFGEAMGGGKDGQGGNSASSAQADNSNDGTEGQQHATAGDGRSGALYL</sequence>
<evidence type="ECO:0000313" key="5">
    <source>
        <dbReference type="Proteomes" id="UP000064921"/>
    </source>
</evidence>
<dbReference type="RefSeq" id="WP_058898118.1">
    <property type="nucleotide sequence ID" value="NZ_CP013068.1"/>
</dbReference>
<dbReference type="EMBL" id="CP013068">
    <property type="protein sequence ID" value="ALV26342.1"/>
    <property type="molecule type" value="Genomic_DNA"/>
</dbReference>
<evidence type="ECO:0000313" key="4">
    <source>
        <dbReference type="EMBL" id="ALV26342.1"/>
    </source>
</evidence>
<organism evidence="4 5">
    <name type="scientific">Pannonibacter phragmitetus</name>
    <dbReference type="NCBI Taxonomy" id="121719"/>
    <lineage>
        <taxon>Bacteria</taxon>
        <taxon>Pseudomonadati</taxon>
        <taxon>Pseudomonadota</taxon>
        <taxon>Alphaproteobacteria</taxon>
        <taxon>Hyphomicrobiales</taxon>
        <taxon>Stappiaceae</taxon>
        <taxon>Pannonibacter</taxon>
    </lineage>
</organism>
<accession>A0A0U3NYP2</accession>
<feature type="compositionally biased region" description="Low complexity" evidence="1">
    <location>
        <begin position="400"/>
        <end position="413"/>
    </location>
</feature>
<evidence type="ECO:0000259" key="3">
    <source>
        <dbReference type="Pfam" id="PF02120"/>
    </source>
</evidence>
<keyword evidence="2" id="KW-0732">Signal</keyword>
<feature type="compositionally biased region" description="Low complexity" evidence="1">
    <location>
        <begin position="1"/>
        <end position="19"/>
    </location>
</feature>
<dbReference type="CDD" id="cd17470">
    <property type="entry name" value="T3SS_Flik_C"/>
    <property type="match status" value="1"/>
</dbReference>
<feature type="compositionally biased region" description="Low complexity" evidence="1">
    <location>
        <begin position="127"/>
        <end position="147"/>
    </location>
</feature>
<feature type="compositionally biased region" description="Low complexity" evidence="1">
    <location>
        <begin position="165"/>
        <end position="184"/>
    </location>
</feature>
<keyword evidence="5" id="KW-1185">Reference proteome</keyword>
<gene>
    <name evidence="4" type="ORF">APZ00_04015</name>
</gene>
<feature type="compositionally biased region" description="Basic and acidic residues" evidence="1">
    <location>
        <begin position="35"/>
        <end position="50"/>
    </location>
</feature>
<dbReference type="KEGG" id="pphr:APZ00_04015"/>
<dbReference type="Proteomes" id="UP000064921">
    <property type="component" value="Chromosome"/>
</dbReference>
<feature type="compositionally biased region" description="Low complexity" evidence="1">
    <location>
        <begin position="363"/>
        <end position="373"/>
    </location>
</feature>
<feature type="signal peptide" evidence="2">
    <location>
        <begin position="1"/>
        <end position="17"/>
    </location>
</feature>
<dbReference type="Pfam" id="PF02120">
    <property type="entry name" value="Flg_hook"/>
    <property type="match status" value="1"/>
</dbReference>
<evidence type="ECO:0000256" key="2">
    <source>
        <dbReference type="SAM" id="SignalP"/>
    </source>
</evidence>